<proteinExistence type="predicted"/>
<keyword evidence="3" id="KW-1185">Reference proteome</keyword>
<protein>
    <submittedName>
        <fullName evidence="2">Uncharacterized protein</fullName>
    </submittedName>
</protein>
<accession>A0ABQ3GRY1</accession>
<dbReference type="Proteomes" id="UP000610203">
    <property type="component" value="Unassembled WGS sequence"/>
</dbReference>
<evidence type="ECO:0000313" key="2">
    <source>
        <dbReference type="EMBL" id="GHD30278.1"/>
    </source>
</evidence>
<sequence length="75" mass="8577">MPNYQNSIKKASHTNVDDFTKLGRPQSERKCLNGLKMRTRPNRSIFINNVANHLSVNCLDIMTVGIRFNTSKKRG</sequence>
<feature type="region of interest" description="Disordered" evidence="1">
    <location>
        <begin position="1"/>
        <end position="22"/>
    </location>
</feature>
<organism evidence="2 3">
    <name type="scientific">Psychrobacter glaciei</name>
    <dbReference type="NCBI Taxonomy" id="619771"/>
    <lineage>
        <taxon>Bacteria</taxon>
        <taxon>Pseudomonadati</taxon>
        <taxon>Pseudomonadota</taxon>
        <taxon>Gammaproteobacteria</taxon>
        <taxon>Moraxellales</taxon>
        <taxon>Moraxellaceae</taxon>
        <taxon>Psychrobacter</taxon>
    </lineage>
</organism>
<dbReference type="EMBL" id="BMZR01000002">
    <property type="protein sequence ID" value="GHD30278.1"/>
    <property type="molecule type" value="Genomic_DNA"/>
</dbReference>
<comment type="caution">
    <text evidence="2">The sequence shown here is derived from an EMBL/GenBank/DDBJ whole genome shotgun (WGS) entry which is preliminary data.</text>
</comment>
<name>A0ABQ3GRY1_9GAMM</name>
<gene>
    <name evidence="2" type="ORF">GCM10016272_10870</name>
</gene>
<evidence type="ECO:0000313" key="3">
    <source>
        <dbReference type="Proteomes" id="UP000610203"/>
    </source>
</evidence>
<evidence type="ECO:0000256" key="1">
    <source>
        <dbReference type="SAM" id="MobiDB-lite"/>
    </source>
</evidence>
<reference evidence="3" key="1">
    <citation type="journal article" date="2019" name="Int. J. Syst. Evol. Microbiol.">
        <title>The Global Catalogue of Microorganisms (GCM) 10K type strain sequencing project: providing services to taxonomists for standard genome sequencing and annotation.</title>
        <authorList>
            <consortium name="The Broad Institute Genomics Platform"/>
            <consortium name="The Broad Institute Genome Sequencing Center for Infectious Disease"/>
            <person name="Wu L."/>
            <person name="Ma J."/>
        </authorList>
    </citation>
    <scope>NUCLEOTIDE SEQUENCE [LARGE SCALE GENOMIC DNA]</scope>
    <source>
        <strain evidence="3">KCTC 42280</strain>
    </source>
</reference>